<name>A0A538SG25_UNCEI</name>
<evidence type="ECO:0000256" key="1">
    <source>
        <dbReference type="SAM" id="MobiDB-lite"/>
    </source>
</evidence>
<dbReference type="AlphaFoldDB" id="A0A538SG25"/>
<evidence type="ECO:0000313" key="2">
    <source>
        <dbReference type="EMBL" id="TMQ50312.1"/>
    </source>
</evidence>
<accession>A0A538SG25</accession>
<feature type="region of interest" description="Disordered" evidence="1">
    <location>
        <begin position="41"/>
        <end position="76"/>
    </location>
</feature>
<protein>
    <submittedName>
        <fullName evidence="2">YjbH domain-containing protein</fullName>
    </submittedName>
</protein>
<dbReference type="Proteomes" id="UP000320184">
    <property type="component" value="Unassembled WGS sequence"/>
</dbReference>
<feature type="compositionally biased region" description="Low complexity" evidence="1">
    <location>
        <begin position="61"/>
        <end position="76"/>
    </location>
</feature>
<dbReference type="InterPro" id="IPR010344">
    <property type="entry name" value="YbjH"/>
</dbReference>
<evidence type="ECO:0000313" key="3">
    <source>
        <dbReference type="Proteomes" id="UP000320184"/>
    </source>
</evidence>
<organism evidence="2 3">
    <name type="scientific">Eiseniibacteriota bacterium</name>
    <dbReference type="NCBI Taxonomy" id="2212470"/>
    <lineage>
        <taxon>Bacteria</taxon>
        <taxon>Candidatus Eiseniibacteriota</taxon>
    </lineage>
</organism>
<comment type="caution">
    <text evidence="2">The sequence shown here is derived from an EMBL/GenBank/DDBJ whole genome shotgun (WGS) entry which is preliminary data.</text>
</comment>
<feature type="compositionally biased region" description="Low complexity" evidence="1">
    <location>
        <begin position="41"/>
        <end position="50"/>
    </location>
</feature>
<sequence length="672" mass="73437">MIPRPHPSAAPWPPRFPIVVAAAALALLAPTLTTGKEAAAKAGSAAAAPDSARRGPRRPGDGIAAALGGPADPADRSAAAQARKLIDAGFENVAIESDPAGTRLTFENRRYRHSAECLGLLARLRDDSLVAYERRLDLVAAAVSVAGPPQAPRFTVRYPSDRDFQPAPRGRRLSPTSRTLDLVVGPLVAYELGRITEPIQFRFQIEPRLRYSPWPGARATATLVIPVYNDFVFNNLHPDVEQLRPGLVTLEQFAWVPRVALASATAGLFADNRYGVSVGAARPLAQGRLLVDTQADLTGFAAFPEEGATYSPMRRWSSFGGLTWRAPIYDVAVRVRAGRFLYGDRGAELEFRRTLGDLDFALFNVRAEGYNIKGVRVVLPVPPMVRSSHDVVRLQPIERFPANYRTDATPVGTFVGGVASREDFLRQLSMPALEANRDRYQRALSGSPRRAGSGEADWVSFTGMTGFINTPWAGVMQDRSVELGYNRIPKAWAYDARGSHANEPYFGALGVLPHTEIGLRFTRVPGLHGFARDDPSSRITTDTDHMASFRLMLLTPRPWQPGLAVGVEDIEGTRRFHSSYMVVGMPSAILHVQNRISLGYAPRVFTATRHVLDGGFGAFEVSPWRDVAARVEYDSEKWNVGAGVGLGFGLRLRIAALNFESLSVGASWRHEL</sequence>
<proteinExistence type="predicted"/>
<reference evidence="2 3" key="1">
    <citation type="journal article" date="2019" name="Nat. Microbiol.">
        <title>Mediterranean grassland soil C-N compound turnover is dependent on rainfall and depth, and is mediated by genomically divergent microorganisms.</title>
        <authorList>
            <person name="Diamond S."/>
            <person name="Andeer P.F."/>
            <person name="Li Z."/>
            <person name="Crits-Christoph A."/>
            <person name="Burstein D."/>
            <person name="Anantharaman K."/>
            <person name="Lane K.R."/>
            <person name="Thomas B.C."/>
            <person name="Pan C."/>
            <person name="Northen T.R."/>
            <person name="Banfield J.F."/>
        </authorList>
    </citation>
    <scope>NUCLEOTIDE SEQUENCE [LARGE SCALE GENOMIC DNA]</scope>
    <source>
        <strain evidence="2">WS_3</strain>
    </source>
</reference>
<dbReference type="EMBL" id="VBOT01000102">
    <property type="protein sequence ID" value="TMQ50312.1"/>
    <property type="molecule type" value="Genomic_DNA"/>
</dbReference>
<dbReference type="Pfam" id="PF06082">
    <property type="entry name" value="YjbH"/>
    <property type="match status" value="1"/>
</dbReference>
<feature type="region of interest" description="Disordered" evidence="1">
    <location>
        <begin position="154"/>
        <end position="173"/>
    </location>
</feature>
<gene>
    <name evidence="2" type="ORF">E6K73_08070</name>
</gene>